<keyword evidence="1" id="KW-0472">Membrane</keyword>
<evidence type="ECO:0000313" key="3">
    <source>
        <dbReference type="Proteomes" id="UP000822476"/>
    </source>
</evidence>
<dbReference type="AlphaFoldDB" id="A0A8S9YJA6"/>
<dbReference type="OrthoDB" id="430659at2759"/>
<gene>
    <name evidence="2" type="ORF">EG68_06105</name>
</gene>
<reference evidence="2" key="1">
    <citation type="submission" date="2019-07" db="EMBL/GenBank/DDBJ databases">
        <title>Annotation for the trematode Paragonimus miyazaki's.</title>
        <authorList>
            <person name="Choi Y.-J."/>
        </authorList>
    </citation>
    <scope>NUCLEOTIDE SEQUENCE</scope>
    <source>
        <strain evidence="2">Japan</strain>
    </source>
</reference>
<name>A0A8S9YJA6_9TREM</name>
<feature type="transmembrane region" description="Helical" evidence="1">
    <location>
        <begin position="90"/>
        <end position="110"/>
    </location>
</feature>
<evidence type="ECO:0000313" key="2">
    <source>
        <dbReference type="EMBL" id="KAF7232684.1"/>
    </source>
</evidence>
<feature type="transmembrane region" description="Helical" evidence="1">
    <location>
        <begin position="259"/>
        <end position="280"/>
    </location>
</feature>
<feature type="transmembrane region" description="Helical" evidence="1">
    <location>
        <begin position="202"/>
        <end position="223"/>
    </location>
</feature>
<evidence type="ECO:0000256" key="1">
    <source>
        <dbReference type="SAM" id="Phobius"/>
    </source>
</evidence>
<protein>
    <submittedName>
        <fullName evidence="2">Uncharacterized protein</fullName>
    </submittedName>
</protein>
<feature type="transmembrane region" description="Helical" evidence="1">
    <location>
        <begin position="116"/>
        <end position="136"/>
    </location>
</feature>
<feature type="transmembrane region" description="Helical" evidence="1">
    <location>
        <begin position="36"/>
        <end position="58"/>
    </location>
</feature>
<keyword evidence="3" id="KW-1185">Reference proteome</keyword>
<accession>A0A8S9YJA6</accession>
<feature type="transmembrane region" description="Helical" evidence="1">
    <location>
        <begin position="7"/>
        <end position="30"/>
    </location>
</feature>
<dbReference type="Proteomes" id="UP000822476">
    <property type="component" value="Unassembled WGS sequence"/>
</dbReference>
<comment type="caution">
    <text evidence="2">The sequence shown here is derived from an EMBL/GenBank/DDBJ whole genome shotgun (WGS) entry which is preliminary data.</text>
</comment>
<proteinExistence type="predicted"/>
<keyword evidence="1" id="KW-1133">Transmembrane helix</keyword>
<keyword evidence="1" id="KW-0812">Transmembrane</keyword>
<sequence length="297" mass="33962">MVFCFARLLTVVGSLGFCCSLFTALFLILIGTWNLIWMSCVGIFLFLFCLCASFYTVYYGRTYQKLSKATIDCFSGSVSYFCFKPSRLNVLYNATVVTYLLWYVTMLVPVNIEDKLLVWEIIFYHILLIVIIVTLNRVRSYNDQLKIPEASVYVSIESGKSSGMDDVARFGTHHADGKVFERISNMWHCLWIDLWITANSRLWFVALLSAHLVFAAYTANLALTSVCTPRMYLDWFILPSDCSSVYADYGRAWIFTASIYWLITAVVPVIMLAHQLAIFLRLIHPESVQKTSYAPTV</sequence>
<organism evidence="2 3">
    <name type="scientific">Paragonimus skrjabini miyazakii</name>
    <dbReference type="NCBI Taxonomy" id="59628"/>
    <lineage>
        <taxon>Eukaryota</taxon>
        <taxon>Metazoa</taxon>
        <taxon>Spiralia</taxon>
        <taxon>Lophotrochozoa</taxon>
        <taxon>Platyhelminthes</taxon>
        <taxon>Trematoda</taxon>
        <taxon>Digenea</taxon>
        <taxon>Plagiorchiida</taxon>
        <taxon>Troglotremata</taxon>
        <taxon>Troglotrematidae</taxon>
        <taxon>Paragonimus</taxon>
    </lineage>
</organism>
<dbReference type="EMBL" id="JTDE01021627">
    <property type="protein sequence ID" value="KAF7232684.1"/>
    <property type="molecule type" value="Genomic_DNA"/>
</dbReference>